<evidence type="ECO:0000256" key="1">
    <source>
        <dbReference type="ARBA" id="ARBA00022448"/>
    </source>
</evidence>
<dbReference type="Proteomes" id="UP001058290">
    <property type="component" value="Chromosome"/>
</dbReference>
<dbReference type="EMBL" id="CP104377">
    <property type="protein sequence ID" value="UXC19894.1"/>
    <property type="molecule type" value="Genomic_DNA"/>
</dbReference>
<proteinExistence type="predicted"/>
<gene>
    <name evidence="5" type="ORF">N4T19_07270</name>
</gene>
<keyword evidence="3" id="KW-0998">Cell outer membrane</keyword>
<dbReference type="SMART" id="SM00965">
    <property type="entry name" value="STN"/>
    <property type="match status" value="1"/>
</dbReference>
<reference evidence="5" key="1">
    <citation type="submission" date="2022-09" db="EMBL/GenBank/DDBJ databases">
        <title>Bacterial diversity in gut of crayfish and pufferfish.</title>
        <authorList>
            <person name="Huang Y."/>
        </authorList>
    </citation>
    <scope>NUCLEOTIDE SEQUENCE</scope>
    <source>
        <strain evidence="5">PR12</strain>
    </source>
</reference>
<evidence type="ECO:0000256" key="2">
    <source>
        <dbReference type="ARBA" id="ARBA00023136"/>
    </source>
</evidence>
<dbReference type="RefSeq" id="WP_260719760.1">
    <property type="nucleotide sequence ID" value="NZ_CP104377.1"/>
</dbReference>
<dbReference type="Pfam" id="PF07660">
    <property type="entry name" value="STN"/>
    <property type="match status" value="1"/>
</dbReference>
<accession>A0ABY6A1Q7</accession>
<evidence type="ECO:0000313" key="6">
    <source>
        <dbReference type="Proteomes" id="UP001058290"/>
    </source>
</evidence>
<sequence>MALSLFVAGAIPAGAQAQADAPAQVAIAAQPLGQALHTLAQQTGLQLLYAPAVVAGKQGPAVSGSMAPRQALAQLLAGSGLVVVPQGRALVIKPAEAAVPQSGAETTLVPVTVQADALRESASGPVGGLVARRSATATKTDTPLSETPMSVTVVPREQIVAPGR</sequence>
<protein>
    <submittedName>
        <fullName evidence="5">Secretin and TonB N-terminal domain-containing protein</fullName>
    </submittedName>
</protein>
<name>A0ABY6A1Q7_9BURK</name>
<organism evidence="5 6">
    <name type="scientific">Comamonas squillarum</name>
    <dbReference type="NCBI Taxonomy" id="2977320"/>
    <lineage>
        <taxon>Bacteria</taxon>
        <taxon>Pseudomonadati</taxon>
        <taxon>Pseudomonadota</taxon>
        <taxon>Betaproteobacteria</taxon>
        <taxon>Burkholderiales</taxon>
        <taxon>Comamonadaceae</taxon>
        <taxon>Comamonas</taxon>
    </lineage>
</organism>
<feature type="domain" description="Secretin/TonB short N-terminal" evidence="4">
    <location>
        <begin position="45"/>
        <end position="95"/>
    </location>
</feature>
<keyword evidence="1" id="KW-0813">Transport</keyword>
<dbReference type="Gene3D" id="3.55.50.30">
    <property type="match status" value="1"/>
</dbReference>
<evidence type="ECO:0000259" key="4">
    <source>
        <dbReference type="SMART" id="SM00965"/>
    </source>
</evidence>
<dbReference type="InterPro" id="IPR011662">
    <property type="entry name" value="Secretin/TonB_short_N"/>
</dbReference>
<evidence type="ECO:0000256" key="3">
    <source>
        <dbReference type="ARBA" id="ARBA00023237"/>
    </source>
</evidence>
<keyword evidence="6" id="KW-1185">Reference proteome</keyword>
<evidence type="ECO:0000313" key="5">
    <source>
        <dbReference type="EMBL" id="UXC19894.1"/>
    </source>
</evidence>
<keyword evidence="2" id="KW-0472">Membrane</keyword>